<proteinExistence type="predicted"/>
<feature type="region of interest" description="Disordered" evidence="1">
    <location>
        <begin position="140"/>
        <end position="180"/>
    </location>
</feature>
<evidence type="ECO:0000313" key="3">
    <source>
        <dbReference type="Proteomes" id="UP000298663"/>
    </source>
</evidence>
<organism evidence="2 3">
    <name type="scientific">Steinernema carpocapsae</name>
    <name type="common">Entomopathogenic nematode</name>
    <dbReference type="NCBI Taxonomy" id="34508"/>
    <lineage>
        <taxon>Eukaryota</taxon>
        <taxon>Metazoa</taxon>
        <taxon>Ecdysozoa</taxon>
        <taxon>Nematoda</taxon>
        <taxon>Chromadorea</taxon>
        <taxon>Rhabditida</taxon>
        <taxon>Tylenchina</taxon>
        <taxon>Panagrolaimomorpha</taxon>
        <taxon>Strongyloidoidea</taxon>
        <taxon>Steinernematidae</taxon>
        <taxon>Steinernema</taxon>
    </lineage>
</organism>
<reference evidence="2 3" key="1">
    <citation type="journal article" date="2015" name="Genome Biol.">
        <title>Comparative genomics of Steinernema reveals deeply conserved gene regulatory networks.</title>
        <authorList>
            <person name="Dillman A.R."/>
            <person name="Macchietto M."/>
            <person name="Porter C.F."/>
            <person name="Rogers A."/>
            <person name="Williams B."/>
            <person name="Antoshechkin I."/>
            <person name="Lee M.M."/>
            <person name="Goodwin Z."/>
            <person name="Lu X."/>
            <person name="Lewis E.E."/>
            <person name="Goodrich-Blair H."/>
            <person name="Stock S.P."/>
            <person name="Adams B.J."/>
            <person name="Sternberg P.W."/>
            <person name="Mortazavi A."/>
        </authorList>
    </citation>
    <scope>NUCLEOTIDE SEQUENCE [LARGE SCALE GENOMIC DNA]</scope>
    <source>
        <strain evidence="2 3">ALL</strain>
    </source>
</reference>
<evidence type="ECO:0000256" key="1">
    <source>
        <dbReference type="SAM" id="MobiDB-lite"/>
    </source>
</evidence>
<reference evidence="2 3" key="2">
    <citation type="journal article" date="2019" name="G3 (Bethesda)">
        <title>Hybrid Assembly of the Genome of the Entomopathogenic Nematode Steinernema carpocapsae Identifies the X-Chromosome.</title>
        <authorList>
            <person name="Serra L."/>
            <person name="Macchietto M."/>
            <person name="Macias-Munoz A."/>
            <person name="McGill C.J."/>
            <person name="Rodriguez I.M."/>
            <person name="Rodriguez B."/>
            <person name="Murad R."/>
            <person name="Mortazavi A."/>
        </authorList>
    </citation>
    <scope>NUCLEOTIDE SEQUENCE [LARGE SCALE GENOMIC DNA]</scope>
    <source>
        <strain evidence="2 3">ALL</strain>
    </source>
</reference>
<protein>
    <submittedName>
        <fullName evidence="2">Uncharacterized protein</fullName>
    </submittedName>
</protein>
<dbReference type="Proteomes" id="UP000298663">
    <property type="component" value="Chromosome X"/>
</dbReference>
<dbReference type="AlphaFoldDB" id="A0A4U8UJD7"/>
<comment type="caution">
    <text evidence="2">The sequence shown here is derived from an EMBL/GenBank/DDBJ whole genome shotgun (WGS) entry which is preliminary data.</text>
</comment>
<dbReference type="EMBL" id="AZBU02000001">
    <property type="protein sequence ID" value="TMS32155.1"/>
    <property type="molecule type" value="Genomic_DNA"/>
</dbReference>
<gene>
    <name evidence="2" type="ORF">L596_000036</name>
</gene>
<keyword evidence="3" id="KW-1185">Reference proteome</keyword>
<sequence>MSWEMLTVNKLDWNLCAATAMEFFDQFVIRDSEIGSTDRAFCDCIHHMQKNVELATLLPSHQAALALLYVTTKEKSKIEAKARDLVFKSTSLDKNMVSFYATIIDRLRQNDFSDERFTETISAEIIFAHEAELEKEVKTKQLRTPTNSPHGRRSLRVTPNRPCPIVLRTSGSKRRRSEDIRETSCEYVPIASKKLVPSNDDSGISLGILTPESSQPERSQGFISLNRLVPW</sequence>
<name>A0A4U8UJD7_STECR</name>
<accession>A0A4U8UJD7</accession>
<dbReference type="EMBL" id="CM016762">
    <property type="protein sequence ID" value="TMS32155.1"/>
    <property type="molecule type" value="Genomic_DNA"/>
</dbReference>
<evidence type="ECO:0000313" key="2">
    <source>
        <dbReference type="EMBL" id="TMS32155.1"/>
    </source>
</evidence>